<reference evidence="2 3" key="1">
    <citation type="journal article" date="2018" name="Mol. Biol. Evol.">
        <title>Broad Genomic Sampling Reveals a Smut Pathogenic Ancestry of the Fungal Clade Ustilaginomycotina.</title>
        <authorList>
            <person name="Kijpornyongpan T."/>
            <person name="Mondo S.J."/>
            <person name="Barry K."/>
            <person name="Sandor L."/>
            <person name="Lee J."/>
            <person name="Lipzen A."/>
            <person name="Pangilinan J."/>
            <person name="LaButti K."/>
            <person name="Hainaut M."/>
            <person name="Henrissat B."/>
            <person name="Grigoriev I.V."/>
            <person name="Spatafora J.W."/>
            <person name="Aime M.C."/>
        </authorList>
    </citation>
    <scope>NUCLEOTIDE SEQUENCE [LARGE SCALE GENOMIC DNA]</scope>
    <source>
        <strain evidence="2 3">MCA 3645</strain>
    </source>
</reference>
<dbReference type="Proteomes" id="UP000246740">
    <property type="component" value="Unassembled WGS sequence"/>
</dbReference>
<protein>
    <submittedName>
        <fullName evidence="2">Uncharacterized protein</fullName>
    </submittedName>
</protein>
<sequence length="51" mass="6109">MHEWTRDSSFVDPVGQHRRERILHHSDAETHQLVSRAPWEGQTQIKDHPRL</sequence>
<accession>A0A317XNJ9</accession>
<keyword evidence="3" id="KW-1185">Reference proteome</keyword>
<dbReference type="InParanoid" id="A0A317XNJ9"/>
<proteinExistence type="predicted"/>
<feature type="region of interest" description="Disordered" evidence="1">
    <location>
        <begin position="1"/>
        <end position="51"/>
    </location>
</feature>
<gene>
    <name evidence="2" type="ORF">BCV70DRAFT_200824</name>
</gene>
<organism evidence="2 3">
    <name type="scientific">Testicularia cyperi</name>
    <dbReference type="NCBI Taxonomy" id="1882483"/>
    <lineage>
        <taxon>Eukaryota</taxon>
        <taxon>Fungi</taxon>
        <taxon>Dikarya</taxon>
        <taxon>Basidiomycota</taxon>
        <taxon>Ustilaginomycotina</taxon>
        <taxon>Ustilaginomycetes</taxon>
        <taxon>Ustilaginales</taxon>
        <taxon>Anthracoideaceae</taxon>
        <taxon>Testicularia</taxon>
    </lineage>
</organism>
<dbReference type="AlphaFoldDB" id="A0A317XNJ9"/>
<evidence type="ECO:0000313" key="3">
    <source>
        <dbReference type="Proteomes" id="UP000246740"/>
    </source>
</evidence>
<dbReference type="EMBL" id="KZ819194">
    <property type="protein sequence ID" value="PWY99913.1"/>
    <property type="molecule type" value="Genomic_DNA"/>
</dbReference>
<evidence type="ECO:0000256" key="1">
    <source>
        <dbReference type="SAM" id="MobiDB-lite"/>
    </source>
</evidence>
<evidence type="ECO:0000313" key="2">
    <source>
        <dbReference type="EMBL" id="PWY99913.1"/>
    </source>
</evidence>
<name>A0A317XNJ9_9BASI</name>